<accession>A0A6A4VWX4</accession>
<reference evidence="1 2" key="1">
    <citation type="submission" date="2019-07" db="EMBL/GenBank/DDBJ databases">
        <title>Draft genome assembly of a fouling barnacle, Amphibalanus amphitrite (Darwin, 1854): The first reference genome for Thecostraca.</title>
        <authorList>
            <person name="Kim W."/>
        </authorList>
    </citation>
    <scope>NUCLEOTIDE SEQUENCE [LARGE SCALE GENOMIC DNA]</scope>
    <source>
        <strain evidence="1">SNU_AA5</strain>
        <tissue evidence="1">Soma without cirri and trophi</tissue>
    </source>
</reference>
<dbReference type="SUPFAM" id="SSF52540">
    <property type="entry name" value="P-loop containing nucleoside triphosphate hydrolases"/>
    <property type="match status" value="1"/>
</dbReference>
<gene>
    <name evidence="1" type="primary">ddx51_0</name>
    <name evidence="1" type="ORF">FJT64_006631</name>
</gene>
<protein>
    <submittedName>
        <fullName evidence="1">ATP-dependent RNA helicase DDX51</fullName>
    </submittedName>
</protein>
<dbReference type="AlphaFoldDB" id="A0A6A4VWX4"/>
<organism evidence="1 2">
    <name type="scientific">Amphibalanus amphitrite</name>
    <name type="common">Striped barnacle</name>
    <name type="synonym">Balanus amphitrite</name>
    <dbReference type="NCBI Taxonomy" id="1232801"/>
    <lineage>
        <taxon>Eukaryota</taxon>
        <taxon>Metazoa</taxon>
        <taxon>Ecdysozoa</taxon>
        <taxon>Arthropoda</taxon>
        <taxon>Crustacea</taxon>
        <taxon>Multicrustacea</taxon>
        <taxon>Cirripedia</taxon>
        <taxon>Thoracica</taxon>
        <taxon>Thoracicalcarea</taxon>
        <taxon>Balanomorpha</taxon>
        <taxon>Balanoidea</taxon>
        <taxon>Balanidae</taxon>
        <taxon>Amphibalaninae</taxon>
        <taxon>Amphibalanus</taxon>
    </lineage>
</organism>
<sequence length="144" mass="15655">MGLGVVRVIVANDDDSEDASESDEDAAADDFTALDEVERLGRRAVHRVVPDWLAHPQPISDWPASAELPALYPGLRAWLVAEGIERLFAVRAAVLPELLAADLGVSAPTGRGKTLAFVLPLVQAPWCAGCARWPCCPHRRWPLR</sequence>
<keyword evidence="1" id="KW-0067">ATP-binding</keyword>
<dbReference type="Proteomes" id="UP000440578">
    <property type="component" value="Unassembled WGS sequence"/>
</dbReference>
<dbReference type="Gene3D" id="3.40.50.300">
    <property type="entry name" value="P-loop containing nucleotide triphosphate hydrolases"/>
    <property type="match status" value="1"/>
</dbReference>
<keyword evidence="1" id="KW-0547">Nucleotide-binding</keyword>
<keyword evidence="1" id="KW-0378">Hydrolase</keyword>
<dbReference type="GO" id="GO:0004386">
    <property type="term" value="F:helicase activity"/>
    <property type="evidence" value="ECO:0007669"/>
    <property type="project" value="UniProtKB-KW"/>
</dbReference>
<dbReference type="InterPro" id="IPR027417">
    <property type="entry name" value="P-loop_NTPase"/>
</dbReference>
<name>A0A6A4VWX4_AMPAM</name>
<evidence type="ECO:0000313" key="1">
    <source>
        <dbReference type="EMBL" id="KAF0295920.1"/>
    </source>
</evidence>
<evidence type="ECO:0000313" key="2">
    <source>
        <dbReference type="Proteomes" id="UP000440578"/>
    </source>
</evidence>
<proteinExistence type="predicted"/>
<keyword evidence="1" id="KW-0347">Helicase</keyword>
<dbReference type="EMBL" id="VIIS01001591">
    <property type="protein sequence ID" value="KAF0295920.1"/>
    <property type="molecule type" value="Genomic_DNA"/>
</dbReference>
<keyword evidence="2" id="KW-1185">Reference proteome</keyword>
<comment type="caution">
    <text evidence="1">The sequence shown here is derived from an EMBL/GenBank/DDBJ whole genome shotgun (WGS) entry which is preliminary data.</text>
</comment>